<dbReference type="AlphaFoldDB" id="A0A448X0L9"/>
<evidence type="ECO:0000313" key="2">
    <source>
        <dbReference type="Proteomes" id="UP000784294"/>
    </source>
</evidence>
<sequence>MYKKWLGTMSRSVGFETHARGQHEPILATLFIRSTNPQSVEAEANLPNCLPIKRLQTRCHPKLKMSHSPNRDVGSLQ</sequence>
<reference evidence="1" key="1">
    <citation type="submission" date="2018-11" db="EMBL/GenBank/DDBJ databases">
        <authorList>
            <consortium name="Pathogen Informatics"/>
        </authorList>
    </citation>
    <scope>NUCLEOTIDE SEQUENCE</scope>
</reference>
<dbReference type="EMBL" id="CAAALY010069846">
    <property type="protein sequence ID" value="VEL24816.1"/>
    <property type="molecule type" value="Genomic_DNA"/>
</dbReference>
<keyword evidence="2" id="KW-1185">Reference proteome</keyword>
<proteinExistence type="predicted"/>
<gene>
    <name evidence="1" type="ORF">PXEA_LOCUS18256</name>
</gene>
<dbReference type="Proteomes" id="UP000784294">
    <property type="component" value="Unassembled WGS sequence"/>
</dbReference>
<comment type="caution">
    <text evidence="1">The sequence shown here is derived from an EMBL/GenBank/DDBJ whole genome shotgun (WGS) entry which is preliminary data.</text>
</comment>
<accession>A0A448X0L9</accession>
<name>A0A448X0L9_9PLAT</name>
<protein>
    <submittedName>
        <fullName evidence="1">Uncharacterized protein</fullName>
    </submittedName>
</protein>
<organism evidence="1 2">
    <name type="scientific">Protopolystoma xenopodis</name>
    <dbReference type="NCBI Taxonomy" id="117903"/>
    <lineage>
        <taxon>Eukaryota</taxon>
        <taxon>Metazoa</taxon>
        <taxon>Spiralia</taxon>
        <taxon>Lophotrochozoa</taxon>
        <taxon>Platyhelminthes</taxon>
        <taxon>Monogenea</taxon>
        <taxon>Polyopisthocotylea</taxon>
        <taxon>Polystomatidea</taxon>
        <taxon>Polystomatidae</taxon>
        <taxon>Protopolystoma</taxon>
    </lineage>
</organism>
<evidence type="ECO:0000313" key="1">
    <source>
        <dbReference type="EMBL" id="VEL24816.1"/>
    </source>
</evidence>